<organism evidence="1 3">
    <name type="scientific">Bacillus canaveralius</name>
    <dbReference type="NCBI Taxonomy" id="1403243"/>
    <lineage>
        <taxon>Bacteria</taxon>
        <taxon>Bacillati</taxon>
        <taxon>Bacillota</taxon>
        <taxon>Bacilli</taxon>
        <taxon>Bacillales</taxon>
        <taxon>Bacillaceae</taxon>
        <taxon>Bacillus</taxon>
    </lineage>
</organism>
<protein>
    <recommendedName>
        <fullName evidence="5">Phospholipase</fullName>
    </recommendedName>
</protein>
<evidence type="ECO:0000313" key="4">
    <source>
        <dbReference type="Proteomes" id="UP000235114"/>
    </source>
</evidence>
<dbReference type="InterPro" id="IPR029058">
    <property type="entry name" value="AB_hydrolase_fold"/>
</dbReference>
<reference evidence="2 4" key="2">
    <citation type="submission" date="2017-12" db="EMBL/GenBank/DDBJ databases">
        <title>Comparative Functional Genomics of Dry Heat Resistant strains isolated from the Viking Spacecraft.</title>
        <authorList>
            <person name="Seuylemezian A."/>
            <person name="Cooper K."/>
            <person name="Vaishampayan P."/>
        </authorList>
    </citation>
    <scope>NUCLEOTIDE SEQUENCE [LARGE SCALE GENOMIC DNA]</scope>
    <source>
        <strain evidence="2 4">ATCC 29669</strain>
    </source>
</reference>
<dbReference type="RefSeq" id="WP_101575175.1">
    <property type="nucleotide sequence ID" value="NZ_PGVA01000001.1"/>
</dbReference>
<dbReference type="Proteomes" id="UP000235114">
    <property type="component" value="Unassembled WGS sequence"/>
</dbReference>
<dbReference type="EMBL" id="PGVA01000001">
    <property type="protein sequence ID" value="PLR86765.1"/>
    <property type="molecule type" value="Genomic_DNA"/>
</dbReference>
<accession>A0A2N5GSM0</accession>
<proteinExistence type="predicted"/>
<evidence type="ECO:0000313" key="1">
    <source>
        <dbReference type="EMBL" id="PLR86765.1"/>
    </source>
</evidence>
<comment type="caution">
    <text evidence="1">The sequence shown here is derived from an EMBL/GenBank/DDBJ whole genome shotgun (WGS) entry which is preliminary data.</text>
</comment>
<dbReference type="SUPFAM" id="SSF53474">
    <property type="entry name" value="alpha/beta-Hydrolases"/>
    <property type="match status" value="1"/>
</dbReference>
<keyword evidence="4" id="KW-1185">Reference proteome</keyword>
<dbReference type="Proteomes" id="UP000234951">
    <property type="component" value="Unassembled WGS sequence"/>
</dbReference>
<gene>
    <name evidence="1" type="ORF">CU635_00255</name>
    <name evidence="2" type="ORF">CVD25_18250</name>
</gene>
<dbReference type="EMBL" id="PGVD01000056">
    <property type="protein sequence ID" value="PLR92773.1"/>
    <property type="molecule type" value="Genomic_DNA"/>
</dbReference>
<dbReference type="Gene3D" id="3.40.50.1820">
    <property type="entry name" value="alpha/beta hydrolase"/>
    <property type="match status" value="1"/>
</dbReference>
<dbReference type="OrthoDB" id="9795555at2"/>
<evidence type="ECO:0000313" key="3">
    <source>
        <dbReference type="Proteomes" id="UP000234951"/>
    </source>
</evidence>
<evidence type="ECO:0008006" key="5">
    <source>
        <dbReference type="Google" id="ProtNLM"/>
    </source>
</evidence>
<name>A0A2N5GSM0_9BACI</name>
<evidence type="ECO:0000313" key="2">
    <source>
        <dbReference type="EMBL" id="PLR92773.1"/>
    </source>
</evidence>
<dbReference type="AlphaFoldDB" id="A0A2N5GSM0"/>
<reference evidence="1 3" key="1">
    <citation type="submission" date="2017-11" db="EMBL/GenBank/DDBJ databases">
        <title>Comparitive Functional Genomics of Dry Heat Resistant strains isolated from the Viking Spacecraft.</title>
        <authorList>
            <person name="Seuylemezian A."/>
            <person name="Cooper K."/>
            <person name="Vaishampayan P."/>
        </authorList>
    </citation>
    <scope>NUCLEOTIDE SEQUENCE [LARGE SCALE GENOMIC DNA]</scope>
    <source>
        <strain evidence="1 3">M4.6</strain>
    </source>
</reference>
<sequence>MKQTAGRFQEEIIVRKQVNLDYLLHLPEDYHFDQEKAYPLVLFLHGVGERGNNVEFLKRNGLPKLAETKELPFILLSPQCPNYVEQPGNFFAAQI</sequence>